<dbReference type="RefSeq" id="WP_050724712.1">
    <property type="nucleotide sequence ID" value="NZ_CP012332.1"/>
</dbReference>
<dbReference type="InterPro" id="IPR019052">
    <property type="entry name" value="DUF2383"/>
</dbReference>
<dbReference type="AlphaFoldDB" id="A0A0K1P9N3"/>
<feature type="domain" description="DUF2383" evidence="1">
    <location>
        <begin position="8"/>
        <end position="113"/>
    </location>
</feature>
<dbReference type="InterPro" id="IPR012347">
    <property type="entry name" value="Ferritin-like"/>
</dbReference>
<keyword evidence="3" id="KW-1185">Reference proteome</keyword>
<dbReference type="NCBIfam" id="TIGR02284">
    <property type="entry name" value="PA2169 family four-helix-bundle protein"/>
    <property type="match status" value="1"/>
</dbReference>
<organism evidence="2 3">
    <name type="scientific">Vulgatibacter incomptus</name>
    <dbReference type="NCBI Taxonomy" id="1391653"/>
    <lineage>
        <taxon>Bacteria</taxon>
        <taxon>Pseudomonadati</taxon>
        <taxon>Myxococcota</taxon>
        <taxon>Myxococcia</taxon>
        <taxon>Myxococcales</taxon>
        <taxon>Cystobacterineae</taxon>
        <taxon>Vulgatibacteraceae</taxon>
        <taxon>Vulgatibacter</taxon>
    </lineage>
</organism>
<gene>
    <name evidence="2" type="ORF">AKJ08_0625</name>
</gene>
<protein>
    <recommendedName>
        <fullName evidence="1">DUF2383 domain-containing protein</fullName>
    </recommendedName>
</protein>
<dbReference type="InterPro" id="IPR009078">
    <property type="entry name" value="Ferritin-like_SF"/>
</dbReference>
<evidence type="ECO:0000313" key="3">
    <source>
        <dbReference type="Proteomes" id="UP000055590"/>
    </source>
</evidence>
<accession>A0A0K1P9N3</accession>
<evidence type="ECO:0000313" key="2">
    <source>
        <dbReference type="EMBL" id="AKU90238.1"/>
    </source>
</evidence>
<evidence type="ECO:0000259" key="1">
    <source>
        <dbReference type="Pfam" id="PF09537"/>
    </source>
</evidence>
<dbReference type="KEGG" id="vin:AKJ08_0625"/>
<reference evidence="2 3" key="1">
    <citation type="submission" date="2015-08" db="EMBL/GenBank/DDBJ databases">
        <authorList>
            <person name="Babu N.S."/>
            <person name="Beckwith C.J."/>
            <person name="Beseler K.G."/>
            <person name="Brison A."/>
            <person name="Carone J.V."/>
            <person name="Caskin T.P."/>
            <person name="Diamond M."/>
            <person name="Durham M.E."/>
            <person name="Foxe J.M."/>
            <person name="Go M."/>
            <person name="Henderson B.A."/>
            <person name="Jones I.B."/>
            <person name="McGettigan J.A."/>
            <person name="Micheletti S.J."/>
            <person name="Nasrallah M.E."/>
            <person name="Ortiz D."/>
            <person name="Piller C.R."/>
            <person name="Privatt S.R."/>
            <person name="Schneider S.L."/>
            <person name="Sharp S."/>
            <person name="Smith T.C."/>
            <person name="Stanton J.D."/>
            <person name="Ullery H.E."/>
            <person name="Wilson R.J."/>
            <person name="Serrano M.G."/>
            <person name="Buck G."/>
            <person name="Lee V."/>
            <person name="Wang Y."/>
            <person name="Carvalho R."/>
            <person name="Voegtly L."/>
            <person name="Shi R."/>
            <person name="Duckworth R."/>
            <person name="Johnson A."/>
            <person name="Loviza R."/>
            <person name="Walstead R."/>
            <person name="Shah Z."/>
            <person name="Kiflezghi M."/>
            <person name="Wade K."/>
            <person name="Ball S.L."/>
            <person name="Bradley K.W."/>
            <person name="Asai D.J."/>
            <person name="Bowman C.A."/>
            <person name="Russell D.A."/>
            <person name="Pope W.H."/>
            <person name="Jacobs-Sera D."/>
            <person name="Hendrix R.W."/>
            <person name="Hatfull G.F."/>
        </authorList>
    </citation>
    <scope>NUCLEOTIDE SEQUENCE [LARGE SCALE GENOMIC DNA]</scope>
    <source>
        <strain evidence="2 3">DSM 27710</strain>
    </source>
</reference>
<dbReference type="SUPFAM" id="SSF47240">
    <property type="entry name" value="Ferritin-like"/>
    <property type="match status" value="1"/>
</dbReference>
<dbReference type="OrthoDB" id="5395623at2"/>
<dbReference type="CDD" id="cd00657">
    <property type="entry name" value="Ferritin_like"/>
    <property type="match status" value="1"/>
</dbReference>
<name>A0A0K1P9N3_9BACT</name>
<dbReference type="Proteomes" id="UP000055590">
    <property type="component" value="Chromosome"/>
</dbReference>
<dbReference type="InterPro" id="IPR011971">
    <property type="entry name" value="CHP02284"/>
</dbReference>
<proteinExistence type="predicted"/>
<dbReference type="Pfam" id="PF09537">
    <property type="entry name" value="DUF2383"/>
    <property type="match status" value="1"/>
</dbReference>
<dbReference type="Gene3D" id="1.20.1260.10">
    <property type="match status" value="1"/>
</dbReference>
<dbReference type="EMBL" id="CP012332">
    <property type="protein sequence ID" value="AKU90238.1"/>
    <property type="molecule type" value="Genomic_DNA"/>
</dbReference>
<sequence>MVMMKNKMIEQLNELIKLDLDAIGSYDEAIQEISLEPVRAKLREFQNDHRNHVTKLSAAVQALGGKAPERGSAKGFFVKQLTNIRAKTGNEGAIRAMQANETHMNSVYAKAAKEDFTPDLRSLVEHNFRDEQKHLAYVQQCVTNRVWEEAAAHP</sequence>
<dbReference type="STRING" id="1391653.AKJ08_0625"/>